<dbReference type="KEGG" id="stcm:SCMC78_52400"/>
<keyword evidence="1" id="KW-1133">Transmembrane helix</keyword>
<reference evidence="2" key="1">
    <citation type="submission" date="2024-07" db="EMBL/GenBank/DDBJ databases">
        <title>Complete genome sequences of cellulolytic bacteria, Kitasatospora sp. CMC57 and Streptomyces sp. CMC78, isolated from Japanese agricultural soil.</title>
        <authorList>
            <person name="Hashimoto T."/>
            <person name="Ito M."/>
            <person name="Iwamoto M."/>
            <person name="Fukahori D."/>
            <person name="Shoda T."/>
            <person name="Sakoda M."/>
            <person name="Morohoshi T."/>
            <person name="Mitsuboshi M."/>
            <person name="Nishizawa T."/>
        </authorList>
    </citation>
    <scope>NUCLEOTIDE SEQUENCE</scope>
    <source>
        <strain evidence="2">CMC78</strain>
    </source>
</reference>
<keyword evidence="1" id="KW-0812">Transmembrane</keyword>
<accession>A0AB33KP66</accession>
<name>A0AB33KP66_9ACTN</name>
<keyword evidence="1" id="KW-0472">Membrane</keyword>
<dbReference type="AlphaFoldDB" id="A0AB33KP66"/>
<sequence>MFMAFGGLVGGARGLLDVTEIRTTLGLLGIGVLGLVLTVSWVVTYIREH</sequence>
<proteinExistence type="predicted"/>
<evidence type="ECO:0000313" key="2">
    <source>
        <dbReference type="EMBL" id="BFP55433.1"/>
    </source>
</evidence>
<organism evidence="2">
    <name type="scientific">Streptomyces sp. CMC78</name>
    <dbReference type="NCBI Taxonomy" id="3231512"/>
    <lineage>
        <taxon>Bacteria</taxon>
        <taxon>Bacillati</taxon>
        <taxon>Actinomycetota</taxon>
        <taxon>Actinomycetes</taxon>
        <taxon>Kitasatosporales</taxon>
        <taxon>Streptomycetaceae</taxon>
        <taxon>Streptomyces</taxon>
    </lineage>
</organism>
<protein>
    <submittedName>
        <fullName evidence="2">Uncharacterized protein</fullName>
    </submittedName>
</protein>
<gene>
    <name evidence="2" type="ORF">SCMC78_52400</name>
</gene>
<dbReference type="EMBL" id="AP035884">
    <property type="protein sequence ID" value="BFP55433.1"/>
    <property type="molecule type" value="Genomic_DNA"/>
</dbReference>
<evidence type="ECO:0000256" key="1">
    <source>
        <dbReference type="SAM" id="Phobius"/>
    </source>
</evidence>
<feature type="transmembrane region" description="Helical" evidence="1">
    <location>
        <begin position="24"/>
        <end position="46"/>
    </location>
</feature>